<dbReference type="GO" id="GO:0003899">
    <property type="term" value="F:DNA-directed RNA polymerase activity"/>
    <property type="evidence" value="ECO:0007669"/>
    <property type="project" value="InterPro"/>
</dbReference>
<dbReference type="GO" id="GO:0006283">
    <property type="term" value="P:transcription-coupled nucleotide-excision repair"/>
    <property type="evidence" value="ECO:0007669"/>
    <property type="project" value="TreeGrafter"/>
</dbReference>
<evidence type="ECO:0000256" key="1">
    <source>
        <dbReference type="ARBA" id="ARBA00023242"/>
    </source>
</evidence>
<dbReference type="SUPFAM" id="SSF57783">
    <property type="entry name" value="Zinc beta-ribbon"/>
    <property type="match status" value="1"/>
</dbReference>
<reference evidence="4" key="1">
    <citation type="submission" date="2021-03" db="EMBL/GenBank/DDBJ databases">
        <authorList>
            <person name="Tagirdzhanova G."/>
        </authorList>
    </citation>
    <scope>NUCLEOTIDE SEQUENCE</scope>
</reference>
<dbReference type="Gene3D" id="2.20.25.10">
    <property type="match status" value="1"/>
</dbReference>
<dbReference type="PANTHER" id="PTHR11239:SF1">
    <property type="entry name" value="DNA-DIRECTED RNA POLYMERASE II SUBUNIT RPB9"/>
    <property type="match status" value="1"/>
</dbReference>
<dbReference type="OrthoDB" id="282270at2759"/>
<gene>
    <name evidence="4" type="ORF">HETSPECPRED_001733</name>
</gene>
<comment type="caution">
    <text evidence="4">The sequence shown here is derived from an EMBL/GenBank/DDBJ whole genome shotgun (WGS) entry which is preliminary data.</text>
</comment>
<feature type="compositionally biased region" description="Acidic residues" evidence="2">
    <location>
        <begin position="131"/>
        <end position="144"/>
    </location>
</feature>
<evidence type="ECO:0000259" key="3">
    <source>
        <dbReference type="SMART" id="SM00661"/>
    </source>
</evidence>
<evidence type="ECO:0000313" key="5">
    <source>
        <dbReference type="Proteomes" id="UP000664521"/>
    </source>
</evidence>
<feature type="domain" description="DNA-directed RNA polymerase II subunit RPB9-like zinc ribbon" evidence="3">
    <location>
        <begin position="22"/>
        <end position="75"/>
    </location>
</feature>
<name>A0A8H3EYN8_9LECA</name>
<dbReference type="InterPro" id="IPR012164">
    <property type="entry name" value="Rpa12/Rpb9/Rpc10/TFS"/>
</dbReference>
<dbReference type="GO" id="GO:0005665">
    <property type="term" value="C:RNA polymerase II, core complex"/>
    <property type="evidence" value="ECO:0007669"/>
    <property type="project" value="TreeGrafter"/>
</dbReference>
<keyword evidence="1" id="KW-0539">Nucleus</keyword>
<sequence length="151" mass="16548">MSASPEPSDLAKKPAKDPITFKFCADCANLLFPQENQETHELMFACKTCQYSEKATSACVYRNNLDTSIGETAGVTTDVGSDPTVGLPDFCTLCGQPMSCVYCENVLGEAKPQDTKNTSNTKPNEWKFEELSEWAADDGDEENELGERKVS</sequence>
<dbReference type="AlphaFoldDB" id="A0A8H3EYN8"/>
<feature type="region of interest" description="Disordered" evidence="2">
    <location>
        <begin position="111"/>
        <end position="151"/>
    </location>
</feature>
<proteinExistence type="predicted"/>
<dbReference type="Proteomes" id="UP000664521">
    <property type="component" value="Unassembled WGS sequence"/>
</dbReference>
<dbReference type="InterPro" id="IPR001529">
    <property type="entry name" value="Zn_ribbon_RPB9"/>
</dbReference>
<dbReference type="GO" id="GO:0001193">
    <property type="term" value="P:maintenance of transcriptional fidelity during transcription elongation by RNA polymerase II"/>
    <property type="evidence" value="ECO:0007669"/>
    <property type="project" value="TreeGrafter"/>
</dbReference>
<protein>
    <recommendedName>
        <fullName evidence="3">DNA-directed RNA polymerase II subunit RPB9-like zinc ribbon domain-containing protein</fullName>
    </recommendedName>
</protein>
<keyword evidence="5" id="KW-1185">Reference proteome</keyword>
<dbReference type="SMART" id="SM00661">
    <property type="entry name" value="RPOL9"/>
    <property type="match status" value="1"/>
</dbReference>
<evidence type="ECO:0000313" key="4">
    <source>
        <dbReference type="EMBL" id="CAF9914055.1"/>
    </source>
</evidence>
<dbReference type="Pfam" id="PF02150">
    <property type="entry name" value="Zn_ribbon_RPB9"/>
    <property type="match status" value="1"/>
</dbReference>
<organism evidence="4 5">
    <name type="scientific">Heterodermia speciosa</name>
    <dbReference type="NCBI Taxonomy" id="116794"/>
    <lineage>
        <taxon>Eukaryota</taxon>
        <taxon>Fungi</taxon>
        <taxon>Dikarya</taxon>
        <taxon>Ascomycota</taxon>
        <taxon>Pezizomycotina</taxon>
        <taxon>Lecanoromycetes</taxon>
        <taxon>OSLEUM clade</taxon>
        <taxon>Lecanoromycetidae</taxon>
        <taxon>Caliciales</taxon>
        <taxon>Physciaceae</taxon>
        <taxon>Heterodermia</taxon>
    </lineage>
</organism>
<dbReference type="PANTHER" id="PTHR11239">
    <property type="entry name" value="DNA-DIRECTED RNA POLYMERASE"/>
    <property type="match status" value="1"/>
</dbReference>
<dbReference type="EMBL" id="CAJPDS010000013">
    <property type="protein sequence ID" value="CAF9914055.1"/>
    <property type="molecule type" value="Genomic_DNA"/>
</dbReference>
<evidence type="ECO:0000256" key="2">
    <source>
        <dbReference type="SAM" id="MobiDB-lite"/>
    </source>
</evidence>
<accession>A0A8H3EYN8</accession>
<dbReference type="GO" id="GO:0006367">
    <property type="term" value="P:transcription initiation at RNA polymerase II promoter"/>
    <property type="evidence" value="ECO:0007669"/>
    <property type="project" value="TreeGrafter"/>
</dbReference>